<evidence type="ECO:0000256" key="1">
    <source>
        <dbReference type="SAM" id="Phobius"/>
    </source>
</evidence>
<name>U2DW03_9BACE</name>
<protein>
    <submittedName>
        <fullName evidence="2">Uncharacterized protein</fullName>
    </submittedName>
</protein>
<organism evidence="2 3">
    <name type="scientific">Bacteroides pyogenes F0041</name>
    <dbReference type="NCBI Taxonomy" id="1321819"/>
    <lineage>
        <taxon>Bacteria</taxon>
        <taxon>Pseudomonadati</taxon>
        <taxon>Bacteroidota</taxon>
        <taxon>Bacteroidia</taxon>
        <taxon>Bacteroidales</taxon>
        <taxon>Bacteroidaceae</taxon>
        <taxon>Bacteroides</taxon>
    </lineage>
</organism>
<dbReference type="EMBL" id="AWSV01000074">
    <property type="protein sequence ID" value="ERI85827.1"/>
    <property type="molecule type" value="Genomic_DNA"/>
</dbReference>
<comment type="caution">
    <text evidence="2">The sequence shown here is derived from an EMBL/GenBank/DDBJ whole genome shotgun (WGS) entry which is preliminary data.</text>
</comment>
<gene>
    <name evidence="2" type="ORF">HMPREF1981_01324</name>
</gene>
<accession>U2DW03</accession>
<dbReference type="Proteomes" id="UP000016496">
    <property type="component" value="Unassembled WGS sequence"/>
</dbReference>
<dbReference type="AlphaFoldDB" id="U2DW03"/>
<evidence type="ECO:0000313" key="2">
    <source>
        <dbReference type="EMBL" id="ERI85827.1"/>
    </source>
</evidence>
<keyword evidence="1" id="KW-0472">Membrane</keyword>
<proteinExistence type="predicted"/>
<feature type="transmembrane region" description="Helical" evidence="1">
    <location>
        <begin position="18"/>
        <end position="36"/>
    </location>
</feature>
<dbReference type="PATRIC" id="fig|1321819.3.peg.1207"/>
<dbReference type="HOGENOM" id="CLU_2228669_0_0_10"/>
<sequence length="105" mass="12131">FGKKLPKYCKNKADSKKAVWKCLIAFAFFGVSFQFAKVKEILVPNIRQIALLFYEIIRLSVVFYSSAVRETNKTQSTDVWNTNGRRITFIVKTLNHCNKKAKPLL</sequence>
<dbReference type="RefSeq" id="WP_021644688.1">
    <property type="nucleotide sequence ID" value="NZ_KE993084.1"/>
</dbReference>
<feature type="non-terminal residue" evidence="2">
    <location>
        <position position="1"/>
    </location>
</feature>
<reference evidence="2 3" key="1">
    <citation type="submission" date="2013-08" db="EMBL/GenBank/DDBJ databases">
        <authorList>
            <person name="Weinstock G."/>
            <person name="Sodergren E."/>
            <person name="Wylie T."/>
            <person name="Fulton L."/>
            <person name="Fulton R."/>
            <person name="Fronick C."/>
            <person name="O'Laughlin M."/>
            <person name="Godfrey J."/>
            <person name="Miner T."/>
            <person name="Herter B."/>
            <person name="Appelbaum E."/>
            <person name="Cordes M."/>
            <person name="Lek S."/>
            <person name="Wollam A."/>
            <person name="Pepin K.H."/>
            <person name="Palsikar V.B."/>
            <person name="Mitreva M."/>
            <person name="Wilson R.K."/>
        </authorList>
    </citation>
    <scope>NUCLEOTIDE SEQUENCE [LARGE SCALE GENOMIC DNA]</scope>
    <source>
        <strain evidence="2 3">F0041</strain>
    </source>
</reference>
<evidence type="ECO:0000313" key="3">
    <source>
        <dbReference type="Proteomes" id="UP000016496"/>
    </source>
</evidence>
<keyword evidence="1" id="KW-1133">Transmembrane helix</keyword>
<feature type="transmembrane region" description="Helical" evidence="1">
    <location>
        <begin position="48"/>
        <end position="67"/>
    </location>
</feature>
<keyword evidence="1" id="KW-0812">Transmembrane</keyword>